<keyword evidence="4" id="KW-1003">Cell membrane</keyword>
<gene>
    <name evidence="10" type="ORF">GU334_01780</name>
    <name evidence="9" type="ORF">GU336_02825</name>
</gene>
<dbReference type="Gene3D" id="3.40.50.300">
    <property type="entry name" value="P-loop containing nucleotide triphosphate hydrolases"/>
    <property type="match status" value="1"/>
</dbReference>
<dbReference type="SMART" id="SM00382">
    <property type="entry name" value="AAA"/>
    <property type="match status" value="1"/>
</dbReference>
<dbReference type="InterPro" id="IPR050086">
    <property type="entry name" value="MetN_ABC_transporter-like"/>
</dbReference>
<keyword evidence="7" id="KW-0472">Membrane</keyword>
<dbReference type="RefSeq" id="WP_138492254.1">
    <property type="nucleotide sequence ID" value="NZ_CBCPKB010000013.1"/>
</dbReference>
<sequence>MSIIEMTNVHFVRNQQVILKNINWTVEKNEHWVILGLNGSGKSSLLKLIMAENWKTNGELTVLGTRFGVDRIPELRAKIGIVGSFIAERFRPDIVAENLVLTGRYNASMLYRAFSDTDLDEARGLMRQIGADQLIGRIYGTLSQGEKQLLLIARSLMINPEILILDEATSGLDLFAKERLLEKLHNITQLENGPTLLYITHHPDEITSDFKKVLLLRDGQVFNHGTPPEILTEEILSDFYQMPVSVNIINDAYFVLPKKS</sequence>
<proteinExistence type="inferred from homology"/>
<dbReference type="AlphaFoldDB" id="A0A5R9CER8"/>
<dbReference type="Proteomes" id="UP000501558">
    <property type="component" value="Chromosome"/>
</dbReference>
<evidence type="ECO:0000313" key="12">
    <source>
        <dbReference type="Proteomes" id="UP000501945"/>
    </source>
</evidence>
<evidence type="ECO:0000256" key="2">
    <source>
        <dbReference type="ARBA" id="ARBA00005417"/>
    </source>
</evidence>
<comment type="subcellular location">
    <subcellularLocation>
        <location evidence="1">Cell membrane</location>
        <topology evidence="1">Peripheral membrane protein</topology>
    </subcellularLocation>
</comment>
<feature type="domain" description="ABC transporter" evidence="8">
    <location>
        <begin position="4"/>
        <end position="243"/>
    </location>
</feature>
<keyword evidence="6 10" id="KW-0067">ATP-binding</keyword>
<dbReference type="PROSITE" id="PS00211">
    <property type="entry name" value="ABC_TRANSPORTER_1"/>
    <property type="match status" value="1"/>
</dbReference>
<reference evidence="11 12" key="1">
    <citation type="submission" date="2019-12" db="EMBL/GenBank/DDBJ databases">
        <title>Whole genome sequences of Lactococcus raffinolactis strains isolated from sewage.</title>
        <authorList>
            <person name="Ybazeta G."/>
            <person name="Ross M."/>
            <person name="Brabant-Kirwan D."/>
            <person name="Saleh M."/>
            <person name="Dillon J.A."/>
            <person name="Splinter K."/>
            <person name="Nokhbeh R."/>
        </authorList>
    </citation>
    <scope>NUCLEOTIDE SEQUENCE [LARGE SCALE GENOMIC DNA]</scope>
    <source>
        <strain evidence="10 11">Lr_19_14</strain>
        <strain evidence="9 12">Lr_19_5</strain>
    </source>
</reference>
<evidence type="ECO:0000313" key="10">
    <source>
        <dbReference type="EMBL" id="QIW57723.1"/>
    </source>
</evidence>
<keyword evidence="11" id="KW-1185">Reference proteome</keyword>
<evidence type="ECO:0000256" key="1">
    <source>
        <dbReference type="ARBA" id="ARBA00004202"/>
    </source>
</evidence>
<dbReference type="InterPro" id="IPR017871">
    <property type="entry name" value="ABC_transporter-like_CS"/>
</dbReference>
<dbReference type="InterPro" id="IPR027417">
    <property type="entry name" value="P-loop_NTPase"/>
</dbReference>
<name>A0A5R9CER8_9LACT</name>
<dbReference type="SUPFAM" id="SSF52540">
    <property type="entry name" value="P-loop containing nucleoside triphosphate hydrolases"/>
    <property type="match status" value="1"/>
</dbReference>
<dbReference type="EMBL" id="CP047616">
    <property type="protein sequence ID" value="QIW53169.1"/>
    <property type="molecule type" value="Genomic_DNA"/>
</dbReference>
<dbReference type="GO" id="GO:0005524">
    <property type="term" value="F:ATP binding"/>
    <property type="evidence" value="ECO:0007669"/>
    <property type="project" value="UniProtKB-KW"/>
</dbReference>
<dbReference type="InterPro" id="IPR003439">
    <property type="entry name" value="ABC_transporter-like_ATP-bd"/>
</dbReference>
<dbReference type="PROSITE" id="PS50893">
    <property type="entry name" value="ABC_TRANSPORTER_2"/>
    <property type="match status" value="1"/>
</dbReference>
<dbReference type="GO" id="GO:0005886">
    <property type="term" value="C:plasma membrane"/>
    <property type="evidence" value="ECO:0007669"/>
    <property type="project" value="UniProtKB-SubCell"/>
</dbReference>
<evidence type="ECO:0000256" key="7">
    <source>
        <dbReference type="ARBA" id="ARBA00023136"/>
    </source>
</evidence>
<dbReference type="InterPro" id="IPR003593">
    <property type="entry name" value="AAA+_ATPase"/>
</dbReference>
<evidence type="ECO:0000256" key="5">
    <source>
        <dbReference type="ARBA" id="ARBA00022741"/>
    </source>
</evidence>
<dbReference type="GO" id="GO:0016887">
    <property type="term" value="F:ATP hydrolysis activity"/>
    <property type="evidence" value="ECO:0007669"/>
    <property type="project" value="InterPro"/>
</dbReference>
<comment type="similarity">
    <text evidence="2">Belongs to the ABC transporter superfamily.</text>
</comment>
<keyword evidence="5" id="KW-0547">Nucleotide-binding</keyword>
<dbReference type="PANTHER" id="PTHR43166">
    <property type="entry name" value="AMINO ACID IMPORT ATP-BINDING PROTEIN"/>
    <property type="match status" value="1"/>
</dbReference>
<evidence type="ECO:0000313" key="11">
    <source>
        <dbReference type="Proteomes" id="UP000501558"/>
    </source>
</evidence>
<evidence type="ECO:0000256" key="3">
    <source>
        <dbReference type="ARBA" id="ARBA00022448"/>
    </source>
</evidence>
<evidence type="ECO:0000259" key="8">
    <source>
        <dbReference type="PROSITE" id="PS50893"/>
    </source>
</evidence>
<evidence type="ECO:0000256" key="4">
    <source>
        <dbReference type="ARBA" id="ARBA00022475"/>
    </source>
</evidence>
<keyword evidence="3" id="KW-0813">Transport</keyword>
<dbReference type="Pfam" id="PF00005">
    <property type="entry name" value="ABC_tran"/>
    <property type="match status" value="1"/>
</dbReference>
<dbReference type="EMBL" id="CP047628">
    <property type="protein sequence ID" value="QIW57723.1"/>
    <property type="molecule type" value="Genomic_DNA"/>
</dbReference>
<protein>
    <submittedName>
        <fullName evidence="10">ATP-binding cassette domain-containing protein</fullName>
    </submittedName>
</protein>
<evidence type="ECO:0000313" key="9">
    <source>
        <dbReference type="EMBL" id="QIW53169.1"/>
    </source>
</evidence>
<dbReference type="CDD" id="cd00267">
    <property type="entry name" value="ABC_ATPase"/>
    <property type="match status" value="1"/>
</dbReference>
<evidence type="ECO:0000256" key="6">
    <source>
        <dbReference type="ARBA" id="ARBA00022840"/>
    </source>
</evidence>
<organism evidence="10 11">
    <name type="scientific">Pseudolactococcus raffinolactis</name>
    <dbReference type="NCBI Taxonomy" id="1366"/>
    <lineage>
        <taxon>Bacteria</taxon>
        <taxon>Bacillati</taxon>
        <taxon>Bacillota</taxon>
        <taxon>Bacilli</taxon>
        <taxon>Lactobacillales</taxon>
        <taxon>Streptococcaceae</taxon>
        <taxon>Pseudolactococcus</taxon>
    </lineage>
</organism>
<dbReference type="PANTHER" id="PTHR43166:SF9">
    <property type="entry name" value="GLUTAMATE_ASPARTATE IMPORT ATP-BINDING PROTEIN GLTL"/>
    <property type="match status" value="1"/>
</dbReference>
<dbReference type="Proteomes" id="UP000501945">
    <property type="component" value="Chromosome"/>
</dbReference>
<accession>A0A5R9CER8</accession>